<name>A0A4U9HY47_9ENTR</name>
<organism evidence="1 2">
    <name type="scientific">Leclercia adecarboxylata</name>
    <dbReference type="NCBI Taxonomy" id="83655"/>
    <lineage>
        <taxon>Bacteria</taxon>
        <taxon>Pseudomonadati</taxon>
        <taxon>Pseudomonadota</taxon>
        <taxon>Gammaproteobacteria</taxon>
        <taxon>Enterobacterales</taxon>
        <taxon>Enterobacteriaceae</taxon>
        <taxon>Leclercia</taxon>
    </lineage>
</organism>
<evidence type="ECO:0000313" key="2">
    <source>
        <dbReference type="Proteomes" id="UP000310719"/>
    </source>
</evidence>
<dbReference type="AlphaFoldDB" id="A0A4U9HY47"/>
<evidence type="ECO:0000313" key="1">
    <source>
        <dbReference type="EMBL" id="VTP69577.1"/>
    </source>
</evidence>
<protein>
    <submittedName>
        <fullName evidence="1">Uncharacterized protein</fullName>
    </submittedName>
</protein>
<dbReference type="Proteomes" id="UP000310719">
    <property type="component" value="Chromosome"/>
</dbReference>
<dbReference type="EMBL" id="LR590464">
    <property type="protein sequence ID" value="VTP69577.1"/>
    <property type="molecule type" value="Genomic_DNA"/>
</dbReference>
<reference evidence="1 2" key="1">
    <citation type="submission" date="2019-05" db="EMBL/GenBank/DDBJ databases">
        <authorList>
            <consortium name="Pathogen Informatics"/>
        </authorList>
    </citation>
    <scope>NUCLEOTIDE SEQUENCE [LARGE SCALE GENOMIC DNA]</scope>
    <source>
        <strain evidence="1 2">NCTC13032</strain>
    </source>
</reference>
<accession>A0A4U9HY47</accession>
<proteinExistence type="predicted"/>
<gene>
    <name evidence="1" type="ORF">NCTC13032_04459</name>
</gene>
<sequence length="75" mass="8121">MSDIATISLRVNTVELERGNKALDDFQQTAGGAAGKADDLNSVFRAGASDQKKNTQSLKEQQQELQNLLNKISPC</sequence>